<dbReference type="AlphaFoldDB" id="A0A8X8IY07"/>
<evidence type="ECO:0000256" key="2">
    <source>
        <dbReference type="ARBA" id="ARBA00008536"/>
    </source>
</evidence>
<evidence type="ECO:0000256" key="11">
    <source>
        <dbReference type="ARBA" id="ARBA00022840"/>
    </source>
</evidence>
<proteinExistence type="inferred from homology"/>
<dbReference type="FunFam" id="1.10.510.10:FF:000240">
    <property type="entry name" value="Lectin-domain containing receptor kinase A4.3"/>
    <property type="match status" value="1"/>
</dbReference>
<accession>A0A8X8IY07</accession>
<dbReference type="OrthoDB" id="838767at2759"/>
<evidence type="ECO:0000256" key="7">
    <source>
        <dbReference type="ARBA" id="ARBA00022692"/>
    </source>
</evidence>
<dbReference type="InterPro" id="IPR008271">
    <property type="entry name" value="Ser/Thr_kinase_AS"/>
</dbReference>
<feature type="domain" description="Protein kinase" evidence="16">
    <location>
        <begin position="1"/>
        <end position="270"/>
    </location>
</feature>
<dbReference type="SMART" id="SM00220">
    <property type="entry name" value="S_TKc"/>
    <property type="match status" value="1"/>
</dbReference>
<evidence type="ECO:0000256" key="8">
    <source>
        <dbReference type="ARBA" id="ARBA00022729"/>
    </source>
</evidence>
<keyword evidence="7" id="KW-0812">Transmembrane</keyword>
<dbReference type="InterPro" id="IPR021820">
    <property type="entry name" value="S-locus_recpt_kinase_C"/>
</dbReference>
<evidence type="ECO:0000256" key="9">
    <source>
        <dbReference type="ARBA" id="ARBA00022741"/>
    </source>
</evidence>
<comment type="subcellular location">
    <subcellularLocation>
        <location evidence="1">Cell membrane</location>
        <topology evidence="1">Single-pass type I membrane protein</topology>
    </subcellularLocation>
</comment>
<dbReference type="InterPro" id="IPR001245">
    <property type="entry name" value="Ser-Thr/Tyr_kinase_cat_dom"/>
</dbReference>
<keyword evidence="18" id="KW-1185">Reference proteome</keyword>
<dbReference type="InterPro" id="IPR000719">
    <property type="entry name" value="Prot_kinase_dom"/>
</dbReference>
<evidence type="ECO:0000256" key="10">
    <source>
        <dbReference type="ARBA" id="ARBA00022777"/>
    </source>
</evidence>
<dbReference type="PROSITE" id="PS00108">
    <property type="entry name" value="PROTEIN_KINASE_ST"/>
    <property type="match status" value="1"/>
</dbReference>
<evidence type="ECO:0000313" key="18">
    <source>
        <dbReference type="Proteomes" id="UP000886885"/>
    </source>
</evidence>
<evidence type="ECO:0000256" key="1">
    <source>
        <dbReference type="ARBA" id="ARBA00004251"/>
    </source>
</evidence>
<evidence type="ECO:0000256" key="4">
    <source>
        <dbReference type="ARBA" id="ARBA00022475"/>
    </source>
</evidence>
<keyword evidence="10" id="KW-0418">Kinase</keyword>
<keyword evidence="13" id="KW-0472">Membrane</keyword>
<evidence type="ECO:0000256" key="5">
    <source>
        <dbReference type="ARBA" id="ARBA00022527"/>
    </source>
</evidence>
<dbReference type="Proteomes" id="UP000886885">
    <property type="component" value="Chromosome 1A"/>
</dbReference>
<comment type="similarity">
    <text evidence="2">In the N-terminal section; belongs to the leguminous lectin family.</text>
</comment>
<dbReference type="GO" id="GO:0002229">
    <property type="term" value="P:defense response to oomycetes"/>
    <property type="evidence" value="ECO:0007669"/>
    <property type="project" value="UniProtKB-ARBA"/>
</dbReference>
<evidence type="ECO:0000256" key="13">
    <source>
        <dbReference type="ARBA" id="ARBA00023136"/>
    </source>
</evidence>
<evidence type="ECO:0000256" key="6">
    <source>
        <dbReference type="ARBA" id="ARBA00022679"/>
    </source>
</evidence>
<dbReference type="Pfam" id="PF07714">
    <property type="entry name" value="PK_Tyr_Ser-Thr"/>
    <property type="match status" value="1"/>
</dbReference>
<dbReference type="GO" id="GO:0005524">
    <property type="term" value="F:ATP binding"/>
    <property type="evidence" value="ECO:0007669"/>
    <property type="project" value="UniProtKB-KW"/>
</dbReference>
<evidence type="ECO:0000256" key="3">
    <source>
        <dbReference type="ARBA" id="ARBA00010217"/>
    </source>
</evidence>
<gene>
    <name evidence="17" type="ORF">POTOM_003147</name>
</gene>
<keyword evidence="15" id="KW-0325">Glycoprotein</keyword>
<keyword evidence="9" id="KW-0547">Nucleotide-binding</keyword>
<evidence type="ECO:0000256" key="15">
    <source>
        <dbReference type="ARBA" id="ARBA00023180"/>
    </source>
</evidence>
<comment type="similarity">
    <text evidence="3">In the C-terminal section; belongs to the protein kinase superfamily. Ser/Thr protein kinase family.</text>
</comment>
<keyword evidence="12" id="KW-1133">Transmembrane helix</keyword>
<keyword evidence="8" id="KW-0732">Signal</keyword>
<dbReference type="PROSITE" id="PS50011">
    <property type="entry name" value="PROTEIN_KINASE_DOM"/>
    <property type="match status" value="1"/>
</dbReference>
<name>A0A8X8IY07_POPTO</name>
<evidence type="ECO:0000256" key="14">
    <source>
        <dbReference type="ARBA" id="ARBA00023170"/>
    </source>
</evidence>
<keyword evidence="5" id="KW-0723">Serine/threonine-protein kinase</keyword>
<protein>
    <recommendedName>
        <fullName evidence="16">Protein kinase domain-containing protein</fullName>
    </recommendedName>
</protein>
<dbReference type="EMBL" id="JAAWWB010000001">
    <property type="protein sequence ID" value="KAG6793921.1"/>
    <property type="molecule type" value="Genomic_DNA"/>
</dbReference>
<evidence type="ECO:0000256" key="12">
    <source>
        <dbReference type="ARBA" id="ARBA00022989"/>
    </source>
</evidence>
<dbReference type="GO" id="GO:0005886">
    <property type="term" value="C:plasma membrane"/>
    <property type="evidence" value="ECO:0007669"/>
    <property type="project" value="UniProtKB-SubCell"/>
</dbReference>
<dbReference type="Pfam" id="PF11883">
    <property type="entry name" value="DUF3403"/>
    <property type="match status" value="1"/>
</dbReference>
<dbReference type="PANTHER" id="PTHR27002:SF616">
    <property type="entry name" value="RECEPTOR-LIKE SERINE_THREONINE-PROTEIN KINASE"/>
    <property type="match status" value="1"/>
</dbReference>
<keyword evidence="4" id="KW-1003">Cell membrane</keyword>
<reference evidence="17" key="1">
    <citation type="journal article" date="2020" name="bioRxiv">
        <title>Hybrid origin of Populus tomentosa Carr. identified through genome sequencing and phylogenomic analysis.</title>
        <authorList>
            <person name="An X."/>
            <person name="Gao K."/>
            <person name="Chen Z."/>
            <person name="Li J."/>
            <person name="Yang X."/>
            <person name="Yang X."/>
            <person name="Zhou J."/>
            <person name="Guo T."/>
            <person name="Zhao T."/>
            <person name="Huang S."/>
            <person name="Miao D."/>
            <person name="Khan W.U."/>
            <person name="Rao P."/>
            <person name="Ye M."/>
            <person name="Lei B."/>
            <person name="Liao W."/>
            <person name="Wang J."/>
            <person name="Ji L."/>
            <person name="Li Y."/>
            <person name="Guo B."/>
            <person name="Mustafa N.S."/>
            <person name="Li S."/>
            <person name="Yun Q."/>
            <person name="Keller S.R."/>
            <person name="Mao J."/>
            <person name="Zhang R."/>
            <person name="Strauss S.H."/>
        </authorList>
    </citation>
    <scope>NUCLEOTIDE SEQUENCE</scope>
    <source>
        <strain evidence="17">GM15</strain>
        <tissue evidence="17">Leaf</tissue>
    </source>
</reference>
<evidence type="ECO:0000259" key="16">
    <source>
        <dbReference type="PROSITE" id="PS50011"/>
    </source>
</evidence>
<comment type="caution">
    <text evidence="17">The sequence shown here is derived from an EMBL/GenBank/DDBJ whole genome shotgun (WGS) entry which is preliminary data.</text>
</comment>
<dbReference type="PANTHER" id="PTHR27002">
    <property type="entry name" value="RECEPTOR-LIKE SERINE/THREONINE-PROTEIN KINASE SD1-8"/>
    <property type="match status" value="1"/>
</dbReference>
<keyword evidence="11" id="KW-0067">ATP-binding</keyword>
<keyword evidence="14" id="KW-0675">Receptor</keyword>
<evidence type="ECO:0000313" key="17">
    <source>
        <dbReference type="EMBL" id="KAG6793921.1"/>
    </source>
</evidence>
<sequence length="310" mass="34775">MKIAVITTATIFVVLGILVASYCLWKSKAKCAAHLKVYFPVLDRMQNYRKNDHEIDGGQKEDLELPHFEFTAVANATNNFSINNKLGEGGYGPVYRFGLIWKHDFVRSDKRWRIVHRDLKASNVLLDNDMNPKISDFGLARMFVAGQTEGETSKVIGTYGYMAPEYATDGLFSVKSDVFSFGILLLEIISGKKSRGFYHPDDSQSLIGHAWRLWNEGKTLELIDSLRDESYNPSEVMRCIHVSLLCVQQHPDDRPCMASVVWMLGGESALPKPKEPGFLNHRSPHEAGFTSSKVGLSSTNEITASLLEPR</sequence>
<organism evidence="17 18">
    <name type="scientific">Populus tomentosa</name>
    <name type="common">Chinese white poplar</name>
    <dbReference type="NCBI Taxonomy" id="118781"/>
    <lineage>
        <taxon>Eukaryota</taxon>
        <taxon>Viridiplantae</taxon>
        <taxon>Streptophyta</taxon>
        <taxon>Embryophyta</taxon>
        <taxon>Tracheophyta</taxon>
        <taxon>Spermatophyta</taxon>
        <taxon>Magnoliopsida</taxon>
        <taxon>eudicotyledons</taxon>
        <taxon>Gunneridae</taxon>
        <taxon>Pentapetalae</taxon>
        <taxon>rosids</taxon>
        <taxon>fabids</taxon>
        <taxon>Malpighiales</taxon>
        <taxon>Salicaceae</taxon>
        <taxon>Saliceae</taxon>
        <taxon>Populus</taxon>
    </lineage>
</organism>
<dbReference type="GO" id="GO:0004674">
    <property type="term" value="F:protein serine/threonine kinase activity"/>
    <property type="evidence" value="ECO:0007669"/>
    <property type="project" value="UniProtKB-KW"/>
</dbReference>
<keyword evidence="6" id="KW-0808">Transferase</keyword>